<name>A0A1I1EBG6_RUMAL</name>
<evidence type="ECO:0000313" key="1">
    <source>
        <dbReference type="EMBL" id="SFB84435.1"/>
    </source>
</evidence>
<gene>
    <name evidence="1" type="ORF">SAMN02910406_00637</name>
</gene>
<dbReference type="EMBL" id="FOKQ01000004">
    <property type="protein sequence ID" value="SFB84435.1"/>
    <property type="molecule type" value="Genomic_DNA"/>
</dbReference>
<accession>A0A1I1EBG6</accession>
<dbReference type="RefSeq" id="WP_143098658.1">
    <property type="nucleotide sequence ID" value="NZ_FOKQ01000004.1"/>
</dbReference>
<reference evidence="1 2" key="1">
    <citation type="submission" date="2016-10" db="EMBL/GenBank/DDBJ databases">
        <authorList>
            <person name="de Groot N.N."/>
        </authorList>
    </citation>
    <scope>NUCLEOTIDE SEQUENCE [LARGE SCALE GENOMIC DNA]</scope>
    <source>
        <strain evidence="1 2">AR67</strain>
    </source>
</reference>
<dbReference type="OrthoDB" id="9894542at2"/>
<organism evidence="1 2">
    <name type="scientific">Ruminococcus albus</name>
    <dbReference type="NCBI Taxonomy" id="1264"/>
    <lineage>
        <taxon>Bacteria</taxon>
        <taxon>Bacillati</taxon>
        <taxon>Bacillota</taxon>
        <taxon>Clostridia</taxon>
        <taxon>Eubacteriales</taxon>
        <taxon>Oscillospiraceae</taxon>
        <taxon>Ruminococcus</taxon>
    </lineage>
</organism>
<dbReference type="AlphaFoldDB" id="A0A1I1EBG6"/>
<dbReference type="Proteomes" id="UP000182192">
    <property type="component" value="Unassembled WGS sequence"/>
</dbReference>
<sequence length="95" mass="11049">MNNTSVHCGDLYAFTTSFLFEDRVTAENKPVEKSYGYSPRYKMDTCTVSMWINSKTYHGDDKPVDDLYWDPCQVGPKTMKGKTIKVYGYYEYKKA</sequence>
<evidence type="ECO:0000313" key="2">
    <source>
        <dbReference type="Proteomes" id="UP000182192"/>
    </source>
</evidence>
<proteinExistence type="predicted"/>
<protein>
    <submittedName>
        <fullName evidence="1">Uncharacterized protein</fullName>
    </submittedName>
</protein>